<keyword evidence="3" id="KW-1185">Reference proteome</keyword>
<sequence>MPYVQGDHVIKEAVAVFDAPDDLFAAIDAIRNAGFSRADISVLADEKAIEAKLHDAFWKAEELEDNPEAPRRAYISEEAFGAAEGALIGAPLYVGAFIALGAIAAPALPLSAAVAALVVGGGAGAGLGALLAKRVGDRHAEYLKNQVRHGGLILWVRTDSDEKEKKALAVLNGLSAHDVHLNDWVPDS</sequence>
<dbReference type="AlphaFoldDB" id="A0A5J5GAI3"/>
<organism evidence="2 3">
    <name type="scientific">Histidinibacterium aquaticum</name>
    <dbReference type="NCBI Taxonomy" id="2613962"/>
    <lineage>
        <taxon>Bacteria</taxon>
        <taxon>Pseudomonadati</taxon>
        <taxon>Pseudomonadota</taxon>
        <taxon>Alphaproteobacteria</taxon>
        <taxon>Rhodobacterales</taxon>
        <taxon>Paracoccaceae</taxon>
        <taxon>Histidinibacterium</taxon>
    </lineage>
</organism>
<reference evidence="2 3" key="1">
    <citation type="submission" date="2019-09" db="EMBL/GenBank/DDBJ databases">
        <authorList>
            <person name="Park J.-S."/>
            <person name="Choi H.-J."/>
        </authorList>
    </citation>
    <scope>NUCLEOTIDE SEQUENCE [LARGE SCALE GENOMIC DNA]</scope>
    <source>
        <strain evidence="2 3">176SS1-4</strain>
    </source>
</reference>
<comment type="caution">
    <text evidence="2">The sequence shown here is derived from an EMBL/GenBank/DDBJ whole genome shotgun (WGS) entry which is preliminary data.</text>
</comment>
<protein>
    <recommendedName>
        <fullName evidence="4">DUF1269 domain-containing protein</fullName>
    </recommendedName>
</protein>
<dbReference type="Proteomes" id="UP000326554">
    <property type="component" value="Unassembled WGS sequence"/>
</dbReference>
<gene>
    <name evidence="2" type="ORF">F3S47_18980</name>
</gene>
<name>A0A5J5GAI3_9RHOB</name>
<proteinExistence type="predicted"/>
<evidence type="ECO:0000313" key="3">
    <source>
        <dbReference type="Proteomes" id="UP000326554"/>
    </source>
</evidence>
<accession>A0A5J5GAI3</accession>
<keyword evidence="1" id="KW-1133">Transmembrane helix</keyword>
<evidence type="ECO:0000256" key="1">
    <source>
        <dbReference type="SAM" id="Phobius"/>
    </source>
</evidence>
<feature type="transmembrane region" description="Helical" evidence="1">
    <location>
        <begin position="79"/>
        <end position="104"/>
    </location>
</feature>
<keyword evidence="1" id="KW-0812">Transmembrane</keyword>
<evidence type="ECO:0008006" key="4">
    <source>
        <dbReference type="Google" id="ProtNLM"/>
    </source>
</evidence>
<keyword evidence="1" id="KW-0472">Membrane</keyword>
<dbReference type="RefSeq" id="WP_150446893.1">
    <property type="nucleotide sequence ID" value="NZ_VYQE01000009.1"/>
</dbReference>
<evidence type="ECO:0000313" key="2">
    <source>
        <dbReference type="EMBL" id="KAA9004991.1"/>
    </source>
</evidence>
<feature type="transmembrane region" description="Helical" evidence="1">
    <location>
        <begin position="110"/>
        <end position="132"/>
    </location>
</feature>
<dbReference type="EMBL" id="VYQE01000009">
    <property type="protein sequence ID" value="KAA9004991.1"/>
    <property type="molecule type" value="Genomic_DNA"/>
</dbReference>